<evidence type="ECO:0000313" key="1">
    <source>
        <dbReference type="EMBL" id="MDV2687603.1"/>
    </source>
</evidence>
<keyword evidence="2" id="KW-1185">Reference proteome</keyword>
<proteinExistence type="predicted"/>
<feature type="non-terminal residue" evidence="1">
    <location>
        <position position="1"/>
    </location>
</feature>
<dbReference type="RefSeq" id="WP_317124467.1">
    <property type="nucleotide sequence ID" value="NZ_JAWJBA010000960.1"/>
</dbReference>
<organism evidence="1 2">
    <name type="scientific">Alkalihalophilus lindianensis</name>
    <dbReference type="NCBI Taxonomy" id="1630542"/>
    <lineage>
        <taxon>Bacteria</taxon>
        <taxon>Bacillati</taxon>
        <taxon>Bacillota</taxon>
        <taxon>Bacilli</taxon>
        <taxon>Bacillales</taxon>
        <taxon>Bacillaceae</taxon>
        <taxon>Alkalihalophilus</taxon>
    </lineage>
</organism>
<name>A0ABU3XJY4_9BACI</name>
<reference evidence="1 2" key="1">
    <citation type="submission" date="2023-10" db="EMBL/GenBank/DDBJ databases">
        <title>Screening of Alkalihalobacillus lindianensis BZ-TG-R113 and Its Alleviation of Salt Stress on Rapeseed Growth.</title>
        <authorList>
            <person name="Zhao B."/>
            <person name="Guo T."/>
        </authorList>
    </citation>
    <scope>NUCLEOTIDE SEQUENCE [LARGE SCALE GENOMIC DNA]</scope>
    <source>
        <strain evidence="1 2">BZ-TG-R113</strain>
    </source>
</reference>
<evidence type="ECO:0000313" key="2">
    <source>
        <dbReference type="Proteomes" id="UP001287282"/>
    </source>
</evidence>
<accession>A0ABU3XJY4</accession>
<protein>
    <submittedName>
        <fullName evidence="1">Uncharacterized protein</fullName>
    </submittedName>
</protein>
<gene>
    <name evidence="1" type="ORF">RYX56_24965</name>
</gene>
<dbReference type="EMBL" id="JAWJBA010000960">
    <property type="protein sequence ID" value="MDV2687603.1"/>
    <property type="molecule type" value="Genomic_DNA"/>
</dbReference>
<comment type="caution">
    <text evidence="1">The sequence shown here is derived from an EMBL/GenBank/DDBJ whole genome shotgun (WGS) entry which is preliminary data.</text>
</comment>
<dbReference type="Proteomes" id="UP001287282">
    <property type="component" value="Unassembled WGS sequence"/>
</dbReference>
<sequence>MIFIVLGLGVGSIDFIFNTITFILMGSFSSLTHWKQFIHVRRTMNSYINDPNHSLWNMLLYVLLSFYL</sequence>